<dbReference type="InterPro" id="IPR020635">
    <property type="entry name" value="Tyr_kinase_cat_dom"/>
</dbReference>
<dbReference type="InterPro" id="IPR001245">
    <property type="entry name" value="Ser-Thr/Tyr_kinase_cat_dom"/>
</dbReference>
<keyword evidence="15" id="KW-1185">Reference proteome</keyword>
<accession>G0MSL4</accession>
<evidence type="ECO:0000256" key="4">
    <source>
        <dbReference type="ARBA" id="ARBA00022679"/>
    </source>
</evidence>
<feature type="transmembrane region" description="Helical" evidence="12">
    <location>
        <begin position="649"/>
        <end position="670"/>
    </location>
</feature>
<dbReference type="GO" id="GO:0031435">
    <property type="term" value="F:mitogen-activated protein kinase kinase kinase binding"/>
    <property type="evidence" value="ECO:0007669"/>
    <property type="project" value="EnsemblMetazoa"/>
</dbReference>
<dbReference type="PROSITE" id="PS00109">
    <property type="entry name" value="PROTEIN_KINASE_TYR"/>
    <property type="match status" value="1"/>
</dbReference>
<keyword evidence="12" id="KW-1133">Transmembrane helix</keyword>
<dbReference type="EMBL" id="GL379810">
    <property type="protein sequence ID" value="EGT43117.1"/>
    <property type="molecule type" value="Genomic_DNA"/>
</dbReference>
<dbReference type="GO" id="GO:0031103">
    <property type="term" value="P:axon regeneration"/>
    <property type="evidence" value="ECO:0007669"/>
    <property type="project" value="EnsemblMetazoa"/>
</dbReference>
<name>G0MSL4_CAEBE</name>
<dbReference type="PANTHER" id="PTHR24416">
    <property type="entry name" value="TYROSINE-PROTEIN KINASE RECEPTOR"/>
    <property type="match status" value="1"/>
</dbReference>
<dbReference type="GO" id="GO:0004714">
    <property type="term" value="F:transmembrane receptor protein tyrosine kinase activity"/>
    <property type="evidence" value="ECO:0007669"/>
    <property type="project" value="UniProtKB-EC"/>
</dbReference>
<dbReference type="GO" id="GO:0016477">
    <property type="term" value="P:cell migration"/>
    <property type="evidence" value="ECO:0007669"/>
    <property type="project" value="TreeGrafter"/>
</dbReference>
<dbReference type="HOGENOM" id="CLU_316928_0_0_1"/>
<dbReference type="InterPro" id="IPR050122">
    <property type="entry name" value="RTK"/>
</dbReference>
<dbReference type="Pfam" id="PF07714">
    <property type="entry name" value="PK_Tyr_Ser-Thr"/>
    <property type="match status" value="1"/>
</dbReference>
<feature type="binding site" evidence="11">
    <location>
        <position position="763"/>
    </location>
    <ligand>
        <name>ATP</name>
        <dbReference type="ChEBI" id="CHEBI:30616"/>
    </ligand>
</feature>
<dbReference type="SUPFAM" id="SSF101912">
    <property type="entry name" value="Sema domain"/>
    <property type="match status" value="1"/>
</dbReference>
<dbReference type="CDD" id="cd00192">
    <property type="entry name" value="PTKc"/>
    <property type="match status" value="1"/>
</dbReference>
<keyword evidence="12" id="KW-0812">Transmembrane</keyword>
<evidence type="ECO:0000256" key="8">
    <source>
        <dbReference type="ARBA" id="ARBA00023136"/>
    </source>
</evidence>
<dbReference type="Gene3D" id="2.130.10.10">
    <property type="entry name" value="YVTN repeat-like/Quinoprotein amine dehydrogenase"/>
    <property type="match status" value="1"/>
</dbReference>
<dbReference type="STRING" id="135651.G0MSL4"/>
<dbReference type="PANTHER" id="PTHR24416:SF633">
    <property type="entry name" value="TYROSINE-PROTEIN KINASE RECEPTOR SVH-2"/>
    <property type="match status" value="1"/>
</dbReference>
<dbReference type="FunFam" id="1.10.510.10:FF:001512">
    <property type="entry name" value="Receptor tyrosine-protein kinase erbB-2"/>
    <property type="match status" value="1"/>
</dbReference>
<dbReference type="OMA" id="SRDVSRC"/>
<dbReference type="PROSITE" id="PS50011">
    <property type="entry name" value="PROTEIN_KINASE_DOM"/>
    <property type="match status" value="1"/>
</dbReference>
<dbReference type="InterPro" id="IPR036352">
    <property type="entry name" value="Semap_dom_sf"/>
</dbReference>
<dbReference type="GO" id="GO:0012505">
    <property type="term" value="C:endomembrane system"/>
    <property type="evidence" value="ECO:0007669"/>
    <property type="project" value="UniProtKB-SubCell"/>
</dbReference>
<sequence length="1026" mass="116006">MVLGSSQISAKELTTQSSILRYLVLLVCFTTVVDGQLNGKFNSNGVYVSRDELQNKNVLGVTNGFGVLVVATQSKFHVFENDEERRTVGHVALDMQPRSKFLELKLFSKSEIFYCDEANCGLCTYSGVTSSCSTLQLNEDEPKISEIISASAVKMENMEQLMLAISFRNVEGADRMMILRYNAQDNGLVIPVAYHADSSFIKNNLVLTSFEKEGFVYFVTTATQIFEPEMFLHDHSNNHVTVTKVIRMCSADQTPDLASKISILVGCDQEFKNMSSRGETAVYDSDNGQVNLIMFNMTSMGHVMCRFKVANLEKRFTTVWNTCQETKFSENAGKINICKYPTIFEMMRKKKGCLIFSRLDDESSPTLCARYGRDQALDNCKLHEAKSDSYRYGWLEDYNVLQGELMMKIPYPFWQNFDSLMIDGKSYFAAISGDTGIAGVVRFTASDSAEFTPNWRANISIPGKFAISKIQDDRLLYNTVEGLQSVIVSCKDLYPTCNSLKLGGWQDTLDCSWCADEDVSHTITGIEVADCKNNLKYECPPSMRWIHKYNNNSGFTAVVEGFRALKNPKLNACGTNCIVTVVDSTSIQCDTGADDVIDDSCKQVYLSGIIGDKNYSFPFDYQQADRGTQTDVKNAQADGSKGSSPGWKVAIAVISVMTIILIVVIIVYYMRNRFPRIKTHIRAPFGERAVNEYDNGHHGRQIQLTMTGDNYVKVFRSMPQDLKIDFKQLHIDKADPVGQGNYGVAYKAVYIPSKSHEEKVVCKYLKDGKISEFYDEARTMSIFSHQNILKLIGVALDDSSNLPIIVTEYMTKGDLRTYISNEENRITMRDLFAFAYDIASGMQYLHSKKYIHRDLACRNCLLDSNSRVKIADFGLCRKVDTETELYVQITERDLPVRWFPPEIIESGFGITSDIWSFGVVIWELFTRGSIPYSKMTSWTLILPWLKESETNRLTKPPYCPDRLYTDVMLACWRANPAERPQFSELVTLIPNLVNYMEGYDRSQLHAGYERVSELTTSRPSISNLSE</sequence>
<dbReference type="SMART" id="SM00219">
    <property type="entry name" value="TyrKc"/>
    <property type="match status" value="1"/>
</dbReference>
<dbReference type="Proteomes" id="UP000008068">
    <property type="component" value="Unassembled WGS sequence"/>
</dbReference>
<dbReference type="InterPro" id="IPR011009">
    <property type="entry name" value="Kinase-like_dom_sf"/>
</dbReference>
<reference evidence="15" key="1">
    <citation type="submission" date="2011-07" db="EMBL/GenBank/DDBJ databases">
        <authorList>
            <consortium name="Caenorhabditis brenneri Sequencing and Analysis Consortium"/>
            <person name="Wilson R.K."/>
        </authorList>
    </citation>
    <scope>NUCLEOTIDE SEQUENCE [LARGE SCALE GENOMIC DNA]</scope>
    <source>
        <strain evidence="15">PB2801</strain>
    </source>
</reference>
<dbReference type="GO" id="GO:0043410">
    <property type="term" value="P:positive regulation of MAPK cascade"/>
    <property type="evidence" value="ECO:0007669"/>
    <property type="project" value="EnsemblMetazoa"/>
</dbReference>
<dbReference type="AlphaFoldDB" id="G0MSL4"/>
<evidence type="ECO:0000313" key="15">
    <source>
        <dbReference type="Proteomes" id="UP000008068"/>
    </source>
</evidence>
<evidence type="ECO:0000259" key="13">
    <source>
        <dbReference type="PROSITE" id="PS50011"/>
    </source>
</evidence>
<keyword evidence="9" id="KW-0829">Tyrosine-protein kinase</keyword>
<keyword evidence="7 11" id="KW-0067">ATP-binding</keyword>
<dbReference type="SUPFAM" id="SSF56112">
    <property type="entry name" value="Protein kinase-like (PK-like)"/>
    <property type="match status" value="1"/>
</dbReference>
<feature type="domain" description="Protein kinase" evidence="13">
    <location>
        <begin position="731"/>
        <end position="992"/>
    </location>
</feature>
<dbReference type="GO" id="GO:0005886">
    <property type="term" value="C:plasma membrane"/>
    <property type="evidence" value="ECO:0007669"/>
    <property type="project" value="TreeGrafter"/>
</dbReference>
<keyword evidence="4" id="KW-0808">Transferase</keyword>
<dbReference type="Gene3D" id="1.10.510.10">
    <property type="entry name" value="Transferase(Phosphotransferase) domain 1"/>
    <property type="match status" value="1"/>
</dbReference>
<protein>
    <recommendedName>
        <fullName evidence="3">receptor protein-tyrosine kinase</fullName>
        <ecNumber evidence="3">2.7.10.1</ecNumber>
    </recommendedName>
</protein>
<organism evidence="15">
    <name type="scientific">Caenorhabditis brenneri</name>
    <name type="common">Nematode worm</name>
    <dbReference type="NCBI Taxonomy" id="135651"/>
    <lineage>
        <taxon>Eukaryota</taxon>
        <taxon>Metazoa</taxon>
        <taxon>Ecdysozoa</taxon>
        <taxon>Nematoda</taxon>
        <taxon>Chromadorea</taxon>
        <taxon>Rhabditida</taxon>
        <taxon>Rhabditina</taxon>
        <taxon>Rhabditomorpha</taxon>
        <taxon>Rhabditoidea</taxon>
        <taxon>Rhabditidae</taxon>
        <taxon>Peloderinae</taxon>
        <taxon>Caenorhabditis</taxon>
    </lineage>
</organism>
<dbReference type="PRINTS" id="PR00109">
    <property type="entry name" value="TYRKINASE"/>
</dbReference>
<dbReference type="InterPro" id="IPR015943">
    <property type="entry name" value="WD40/YVTN_repeat-like_dom_sf"/>
</dbReference>
<comment type="catalytic activity">
    <reaction evidence="10">
        <text>L-tyrosyl-[protein] + ATP = O-phospho-L-tyrosyl-[protein] + ADP + H(+)</text>
        <dbReference type="Rhea" id="RHEA:10596"/>
        <dbReference type="Rhea" id="RHEA-COMP:10136"/>
        <dbReference type="Rhea" id="RHEA-COMP:20101"/>
        <dbReference type="ChEBI" id="CHEBI:15378"/>
        <dbReference type="ChEBI" id="CHEBI:30616"/>
        <dbReference type="ChEBI" id="CHEBI:46858"/>
        <dbReference type="ChEBI" id="CHEBI:61978"/>
        <dbReference type="ChEBI" id="CHEBI:456216"/>
        <dbReference type="EC" id="2.7.10.1"/>
    </reaction>
</comment>
<evidence type="ECO:0000256" key="1">
    <source>
        <dbReference type="ARBA" id="ARBA00004167"/>
    </source>
</evidence>
<keyword evidence="5 11" id="KW-0547">Nucleotide-binding</keyword>
<dbReference type="PROSITE" id="PS00107">
    <property type="entry name" value="PROTEIN_KINASE_ATP"/>
    <property type="match status" value="1"/>
</dbReference>
<dbReference type="FunCoup" id="G0MSL4">
    <property type="interactions" value="353"/>
</dbReference>
<evidence type="ECO:0000256" key="11">
    <source>
        <dbReference type="PROSITE-ProRule" id="PRU10141"/>
    </source>
</evidence>
<evidence type="ECO:0000256" key="6">
    <source>
        <dbReference type="ARBA" id="ARBA00022777"/>
    </source>
</evidence>
<evidence type="ECO:0000256" key="5">
    <source>
        <dbReference type="ARBA" id="ARBA00022741"/>
    </source>
</evidence>
<evidence type="ECO:0000256" key="12">
    <source>
        <dbReference type="SAM" id="Phobius"/>
    </source>
</evidence>
<dbReference type="GO" id="GO:0048680">
    <property type="term" value="P:positive regulation of axon regeneration"/>
    <property type="evidence" value="ECO:0007669"/>
    <property type="project" value="EnsemblMetazoa"/>
</dbReference>
<dbReference type="InterPro" id="IPR008266">
    <property type="entry name" value="Tyr_kinase_AS"/>
</dbReference>
<dbReference type="InterPro" id="IPR000719">
    <property type="entry name" value="Prot_kinase_dom"/>
</dbReference>
<dbReference type="InterPro" id="IPR017441">
    <property type="entry name" value="Protein_kinase_ATP_BS"/>
</dbReference>
<dbReference type="GO" id="GO:0005524">
    <property type="term" value="F:ATP binding"/>
    <property type="evidence" value="ECO:0007669"/>
    <property type="project" value="UniProtKB-UniRule"/>
</dbReference>
<dbReference type="EC" id="2.7.10.1" evidence="3"/>
<evidence type="ECO:0000256" key="10">
    <source>
        <dbReference type="ARBA" id="ARBA00051243"/>
    </source>
</evidence>
<dbReference type="GO" id="GO:0007169">
    <property type="term" value="P:cell surface receptor protein tyrosine kinase signaling pathway"/>
    <property type="evidence" value="ECO:0007669"/>
    <property type="project" value="TreeGrafter"/>
</dbReference>
<evidence type="ECO:0000256" key="9">
    <source>
        <dbReference type="ARBA" id="ARBA00023137"/>
    </source>
</evidence>
<evidence type="ECO:0000256" key="2">
    <source>
        <dbReference type="ARBA" id="ARBA00004308"/>
    </source>
</evidence>
<keyword evidence="8 12" id="KW-0472">Membrane</keyword>
<dbReference type="GO" id="GO:0043235">
    <property type="term" value="C:receptor complex"/>
    <property type="evidence" value="ECO:0007669"/>
    <property type="project" value="TreeGrafter"/>
</dbReference>
<dbReference type="OrthoDB" id="546826at2759"/>
<gene>
    <name evidence="14" type="ORF">CAEBREN_22233</name>
</gene>
<dbReference type="InParanoid" id="G0MSL4"/>
<keyword evidence="6" id="KW-0418">Kinase</keyword>
<evidence type="ECO:0000256" key="3">
    <source>
        <dbReference type="ARBA" id="ARBA00011902"/>
    </source>
</evidence>
<evidence type="ECO:0000256" key="7">
    <source>
        <dbReference type="ARBA" id="ARBA00022840"/>
    </source>
</evidence>
<evidence type="ECO:0000313" key="14">
    <source>
        <dbReference type="EMBL" id="EGT43117.1"/>
    </source>
</evidence>
<proteinExistence type="predicted"/>
<dbReference type="eggNOG" id="KOG1095">
    <property type="taxonomic scope" value="Eukaryota"/>
</dbReference>
<comment type="subcellular location">
    <subcellularLocation>
        <location evidence="2">Endomembrane system</location>
    </subcellularLocation>
    <subcellularLocation>
        <location evidence="1">Membrane</location>
        <topology evidence="1">Single-pass membrane protein</topology>
    </subcellularLocation>
</comment>